<dbReference type="Gene3D" id="3.40.50.1820">
    <property type="entry name" value="alpha/beta hydrolase"/>
    <property type="match status" value="1"/>
</dbReference>
<sequence length="109" mass="11716">MRQKVTFKSGELSLAGQLETPASDIKFYALFAHCFTCGKDIAAASRISRALTQQGIAVLRFDFTGLGNSDGDFANSNFSSNIQDLIAAADHLREHFKAPQLLIGHSLGG</sequence>
<dbReference type="EMBL" id="LAZR01043072">
    <property type="protein sequence ID" value="KKL07969.1"/>
    <property type="molecule type" value="Genomic_DNA"/>
</dbReference>
<dbReference type="AlphaFoldDB" id="A0A0F9AEG1"/>
<dbReference type="InterPro" id="IPR029058">
    <property type="entry name" value="AB_hydrolase_fold"/>
</dbReference>
<accession>A0A0F9AEG1</accession>
<dbReference type="Pfam" id="PF12146">
    <property type="entry name" value="Hydrolase_4"/>
    <property type="match status" value="1"/>
</dbReference>
<feature type="non-terminal residue" evidence="2">
    <location>
        <position position="109"/>
    </location>
</feature>
<comment type="caution">
    <text evidence="2">The sequence shown here is derived from an EMBL/GenBank/DDBJ whole genome shotgun (WGS) entry which is preliminary data.</text>
</comment>
<proteinExistence type="predicted"/>
<dbReference type="SUPFAM" id="SSF53474">
    <property type="entry name" value="alpha/beta-Hydrolases"/>
    <property type="match status" value="1"/>
</dbReference>
<name>A0A0F9AEG1_9ZZZZ</name>
<dbReference type="InterPro" id="IPR022742">
    <property type="entry name" value="Hydrolase_4"/>
</dbReference>
<feature type="domain" description="Serine aminopeptidase S33" evidence="1">
    <location>
        <begin position="43"/>
        <end position="109"/>
    </location>
</feature>
<organism evidence="2">
    <name type="scientific">marine sediment metagenome</name>
    <dbReference type="NCBI Taxonomy" id="412755"/>
    <lineage>
        <taxon>unclassified sequences</taxon>
        <taxon>metagenomes</taxon>
        <taxon>ecological metagenomes</taxon>
    </lineage>
</organism>
<reference evidence="2" key="1">
    <citation type="journal article" date="2015" name="Nature">
        <title>Complex archaea that bridge the gap between prokaryotes and eukaryotes.</title>
        <authorList>
            <person name="Spang A."/>
            <person name="Saw J.H."/>
            <person name="Jorgensen S.L."/>
            <person name="Zaremba-Niedzwiedzka K."/>
            <person name="Martijn J."/>
            <person name="Lind A.E."/>
            <person name="van Eijk R."/>
            <person name="Schleper C."/>
            <person name="Guy L."/>
            <person name="Ettema T.J."/>
        </authorList>
    </citation>
    <scope>NUCLEOTIDE SEQUENCE</scope>
</reference>
<gene>
    <name evidence="2" type="ORF">LCGC14_2580660</name>
</gene>
<protein>
    <recommendedName>
        <fullName evidence="1">Serine aminopeptidase S33 domain-containing protein</fullName>
    </recommendedName>
</protein>
<evidence type="ECO:0000259" key="1">
    <source>
        <dbReference type="Pfam" id="PF12146"/>
    </source>
</evidence>
<evidence type="ECO:0000313" key="2">
    <source>
        <dbReference type="EMBL" id="KKL07969.1"/>
    </source>
</evidence>